<dbReference type="RefSeq" id="WP_335961408.1">
    <property type="nucleotide sequence ID" value="NZ_JAXBLX010000017.1"/>
</dbReference>
<name>A0ABV6KNZ3_9BACI</name>
<keyword evidence="1" id="KW-0812">Transmembrane</keyword>
<protein>
    <submittedName>
        <fullName evidence="2">Uncharacterized protein</fullName>
    </submittedName>
</protein>
<keyword evidence="1" id="KW-0472">Membrane</keyword>
<keyword evidence="1" id="KW-1133">Transmembrane helix</keyword>
<feature type="transmembrane region" description="Helical" evidence="1">
    <location>
        <begin position="7"/>
        <end position="24"/>
    </location>
</feature>
<accession>A0ABV6KNZ3</accession>
<evidence type="ECO:0000313" key="2">
    <source>
        <dbReference type="EMBL" id="MFC0473713.1"/>
    </source>
</evidence>
<sequence>MKQVLSYYLLPIVFFLLLSFSQLHQPDSKAVLMTTLASISIGLLAGFVLHITMIIKKKVSK</sequence>
<comment type="caution">
    <text evidence="2">The sequence shown here is derived from an EMBL/GenBank/DDBJ whole genome shotgun (WGS) entry which is preliminary data.</text>
</comment>
<feature type="transmembrane region" description="Helical" evidence="1">
    <location>
        <begin position="30"/>
        <end position="55"/>
    </location>
</feature>
<evidence type="ECO:0000256" key="1">
    <source>
        <dbReference type="SAM" id="Phobius"/>
    </source>
</evidence>
<dbReference type="EMBL" id="JBHLUX010000095">
    <property type="protein sequence ID" value="MFC0473713.1"/>
    <property type="molecule type" value="Genomic_DNA"/>
</dbReference>
<organism evidence="2 3">
    <name type="scientific">Halalkalibacter kiskunsagensis</name>
    <dbReference type="NCBI Taxonomy" id="1548599"/>
    <lineage>
        <taxon>Bacteria</taxon>
        <taxon>Bacillati</taxon>
        <taxon>Bacillota</taxon>
        <taxon>Bacilli</taxon>
        <taxon>Bacillales</taxon>
        <taxon>Bacillaceae</taxon>
        <taxon>Halalkalibacter</taxon>
    </lineage>
</organism>
<keyword evidence="3" id="KW-1185">Reference proteome</keyword>
<evidence type="ECO:0000313" key="3">
    <source>
        <dbReference type="Proteomes" id="UP001589838"/>
    </source>
</evidence>
<gene>
    <name evidence="2" type="ORF">ACFFHM_25175</name>
</gene>
<reference evidence="2 3" key="1">
    <citation type="submission" date="2024-09" db="EMBL/GenBank/DDBJ databases">
        <authorList>
            <person name="Sun Q."/>
            <person name="Mori K."/>
        </authorList>
    </citation>
    <scope>NUCLEOTIDE SEQUENCE [LARGE SCALE GENOMIC DNA]</scope>
    <source>
        <strain evidence="2 3">NCAIM B.02610</strain>
    </source>
</reference>
<dbReference type="Proteomes" id="UP001589838">
    <property type="component" value="Unassembled WGS sequence"/>
</dbReference>
<proteinExistence type="predicted"/>